<gene>
    <name evidence="2" type="ORF">Q7A36_33700</name>
</gene>
<sequence length="165" mass="19269">MRLSDKVYLQNQWFDRLPLQQQFLAAWWCAWGGLLTMLILNLFFGIRFLPMLLIVLAVVMTPRLMFKFDLLDVSPGLPPRDQGPPTRIAVRGPGWVYRLNAWFDRREEYARILVVAFATLACFVLNMLLYWRWEVPVGLLLMLALLVLGWARVLHVQGWLAPREA</sequence>
<protein>
    <submittedName>
        <fullName evidence="2">Uncharacterized protein</fullName>
    </submittedName>
</protein>
<proteinExistence type="predicted"/>
<evidence type="ECO:0000256" key="1">
    <source>
        <dbReference type="SAM" id="Phobius"/>
    </source>
</evidence>
<evidence type="ECO:0000313" key="3">
    <source>
        <dbReference type="Proteomes" id="UP001243009"/>
    </source>
</evidence>
<name>A0ABT9EAV5_9PROT</name>
<keyword evidence="1" id="KW-0812">Transmembrane</keyword>
<feature type="transmembrane region" description="Helical" evidence="1">
    <location>
        <begin position="137"/>
        <end position="154"/>
    </location>
</feature>
<keyword evidence="1" id="KW-1133">Transmembrane helix</keyword>
<keyword evidence="1" id="KW-0472">Membrane</keyword>
<comment type="caution">
    <text evidence="2">The sequence shown here is derived from an EMBL/GenBank/DDBJ whole genome shotgun (WGS) entry which is preliminary data.</text>
</comment>
<keyword evidence="3" id="KW-1185">Reference proteome</keyword>
<dbReference type="Proteomes" id="UP001243009">
    <property type="component" value="Unassembled WGS sequence"/>
</dbReference>
<accession>A0ABT9EAV5</accession>
<evidence type="ECO:0000313" key="2">
    <source>
        <dbReference type="EMBL" id="MDO9713332.1"/>
    </source>
</evidence>
<dbReference type="RefSeq" id="WP_305108189.1">
    <property type="nucleotide sequence ID" value="NZ_JAUTWS010000082.1"/>
</dbReference>
<reference evidence="2 3" key="1">
    <citation type="submission" date="2023-08" db="EMBL/GenBank/DDBJ databases">
        <title>The draft genome sequence of Paracraurococcus sp. LOR1-02.</title>
        <authorList>
            <person name="Kingkaew E."/>
            <person name="Tanasupawat S."/>
        </authorList>
    </citation>
    <scope>NUCLEOTIDE SEQUENCE [LARGE SCALE GENOMIC DNA]</scope>
    <source>
        <strain evidence="2 3">LOR1-02</strain>
    </source>
</reference>
<organism evidence="2 3">
    <name type="scientific">Paracraurococcus lichenis</name>
    <dbReference type="NCBI Taxonomy" id="3064888"/>
    <lineage>
        <taxon>Bacteria</taxon>
        <taxon>Pseudomonadati</taxon>
        <taxon>Pseudomonadota</taxon>
        <taxon>Alphaproteobacteria</taxon>
        <taxon>Acetobacterales</taxon>
        <taxon>Roseomonadaceae</taxon>
        <taxon>Paracraurococcus</taxon>
    </lineage>
</organism>
<feature type="transmembrane region" description="Helical" evidence="1">
    <location>
        <begin position="112"/>
        <end position="131"/>
    </location>
</feature>
<dbReference type="EMBL" id="JAUTWS010000082">
    <property type="protein sequence ID" value="MDO9713332.1"/>
    <property type="molecule type" value="Genomic_DNA"/>
</dbReference>
<feature type="transmembrane region" description="Helical" evidence="1">
    <location>
        <begin position="25"/>
        <end position="58"/>
    </location>
</feature>